<keyword evidence="4 8" id="KW-0347">Helicase</keyword>
<dbReference type="PANTHER" id="PTHR18934:SF99">
    <property type="entry name" value="ATP-DEPENDENT RNA HELICASE DHX37-RELATED"/>
    <property type="match status" value="1"/>
</dbReference>
<dbReference type="GO" id="GO:0003723">
    <property type="term" value="F:RNA binding"/>
    <property type="evidence" value="ECO:0007669"/>
    <property type="project" value="TreeGrafter"/>
</dbReference>
<keyword evidence="9" id="KW-1185">Reference proteome</keyword>
<dbReference type="GO" id="GO:0005524">
    <property type="term" value="F:ATP binding"/>
    <property type="evidence" value="ECO:0007669"/>
    <property type="project" value="UniProtKB-KW"/>
</dbReference>
<evidence type="ECO:0000313" key="8">
    <source>
        <dbReference type="EMBL" id="POS72501.1"/>
    </source>
</evidence>
<dbReference type="InterPro" id="IPR011545">
    <property type="entry name" value="DEAD/DEAH_box_helicase_dom"/>
</dbReference>
<dbReference type="AlphaFoldDB" id="A0A2P5HQK0"/>
<dbReference type="InterPro" id="IPR042035">
    <property type="entry name" value="DEAH_win-hel_dom"/>
</dbReference>
<dbReference type="GO" id="GO:0016787">
    <property type="term" value="F:hydrolase activity"/>
    <property type="evidence" value="ECO:0007669"/>
    <property type="project" value="UniProtKB-KW"/>
</dbReference>
<dbReference type="Gene3D" id="3.40.50.300">
    <property type="entry name" value="P-loop containing nucleotide triphosphate hydrolases"/>
    <property type="match status" value="2"/>
</dbReference>
<keyword evidence="5" id="KW-0067">ATP-binding</keyword>
<dbReference type="CDD" id="cd17917">
    <property type="entry name" value="DEXHc_RHA-like"/>
    <property type="match status" value="1"/>
</dbReference>
<dbReference type="STRING" id="158607.A0A2P5HQK0"/>
<keyword evidence="3" id="KW-0378">Hydrolase</keyword>
<dbReference type="SMART" id="SM00490">
    <property type="entry name" value="HELICc"/>
    <property type="match status" value="1"/>
</dbReference>
<keyword evidence="2" id="KW-0547">Nucleotide-binding</keyword>
<accession>A0A2P5HQK0</accession>
<proteinExistence type="inferred from homology"/>
<reference evidence="8" key="1">
    <citation type="submission" date="2017-09" db="EMBL/GenBank/DDBJ databases">
        <title>Polyketide synthases of a Diaporthe helianthi virulent isolate.</title>
        <authorList>
            <person name="Baroncelli R."/>
        </authorList>
    </citation>
    <scope>NUCLEOTIDE SEQUENCE [LARGE SCALE GENOMIC DNA]</scope>
    <source>
        <strain evidence="8">7/96</strain>
    </source>
</reference>
<dbReference type="InParanoid" id="A0A2P5HQK0"/>
<protein>
    <submittedName>
        <fullName evidence="8">Pre-mRNA-splicing factor ATP-dependent RNA helicase prp43</fullName>
    </submittedName>
</protein>
<dbReference type="PROSITE" id="PS00690">
    <property type="entry name" value="DEAH_ATP_HELICASE"/>
    <property type="match status" value="1"/>
</dbReference>
<dbReference type="InterPro" id="IPR001650">
    <property type="entry name" value="Helicase_C-like"/>
</dbReference>
<comment type="caution">
    <text evidence="8">The sequence shown here is derived from an EMBL/GenBank/DDBJ whole genome shotgun (WGS) entry which is preliminary data.</text>
</comment>
<gene>
    <name evidence="8" type="ORF">DHEL01_v209109</name>
</gene>
<name>A0A2P5HQK0_DIAHE</name>
<dbReference type="CDD" id="cd18791">
    <property type="entry name" value="SF2_C_RHA"/>
    <property type="match status" value="1"/>
</dbReference>
<dbReference type="Pfam" id="PF00271">
    <property type="entry name" value="Helicase_C"/>
    <property type="match status" value="1"/>
</dbReference>
<dbReference type="EMBL" id="MAVT02000987">
    <property type="protein sequence ID" value="POS72501.1"/>
    <property type="molecule type" value="Genomic_DNA"/>
</dbReference>
<dbReference type="Gene3D" id="1.10.10.2130">
    <property type="entry name" value="DEAH helicase family, winged-helix domain"/>
    <property type="match status" value="1"/>
</dbReference>
<evidence type="ECO:0000256" key="4">
    <source>
        <dbReference type="ARBA" id="ARBA00022806"/>
    </source>
</evidence>
<dbReference type="PROSITE" id="PS51192">
    <property type="entry name" value="HELICASE_ATP_BIND_1"/>
    <property type="match status" value="1"/>
</dbReference>
<dbReference type="SMART" id="SM00487">
    <property type="entry name" value="DEXDc"/>
    <property type="match status" value="1"/>
</dbReference>
<evidence type="ECO:0000256" key="3">
    <source>
        <dbReference type="ARBA" id="ARBA00022801"/>
    </source>
</evidence>
<evidence type="ECO:0000259" key="6">
    <source>
        <dbReference type="PROSITE" id="PS51192"/>
    </source>
</evidence>
<dbReference type="Proteomes" id="UP000094444">
    <property type="component" value="Unassembled WGS sequence"/>
</dbReference>
<dbReference type="InterPro" id="IPR014001">
    <property type="entry name" value="Helicase_ATP-bd"/>
</dbReference>
<dbReference type="SUPFAM" id="SSF52540">
    <property type="entry name" value="P-loop containing nucleoside triphosphate hydrolases"/>
    <property type="match status" value="1"/>
</dbReference>
<dbReference type="PROSITE" id="PS51194">
    <property type="entry name" value="HELICASE_CTER"/>
    <property type="match status" value="1"/>
</dbReference>
<organism evidence="8 9">
    <name type="scientific">Diaporthe helianthi</name>
    <dbReference type="NCBI Taxonomy" id="158607"/>
    <lineage>
        <taxon>Eukaryota</taxon>
        <taxon>Fungi</taxon>
        <taxon>Dikarya</taxon>
        <taxon>Ascomycota</taxon>
        <taxon>Pezizomycotina</taxon>
        <taxon>Sordariomycetes</taxon>
        <taxon>Sordariomycetidae</taxon>
        <taxon>Diaporthales</taxon>
        <taxon>Diaporthaceae</taxon>
        <taxon>Diaporthe</taxon>
    </lineage>
</organism>
<evidence type="ECO:0000256" key="1">
    <source>
        <dbReference type="ARBA" id="ARBA00008792"/>
    </source>
</evidence>
<dbReference type="OrthoDB" id="10253254at2759"/>
<feature type="domain" description="Helicase C-terminal" evidence="7">
    <location>
        <begin position="260"/>
        <end position="427"/>
    </location>
</feature>
<comment type="similarity">
    <text evidence="1">Belongs to the DEAD box helicase family. DEAH subfamily.</text>
</comment>
<evidence type="ECO:0000259" key="7">
    <source>
        <dbReference type="PROSITE" id="PS51194"/>
    </source>
</evidence>
<sequence>MAPTLPVLNSSFKRDRVTMAQINNFENAAMNGLRPDHRAFSAKFRELLAGRRGRPVAKDTAKILAALQGNQTIVVASPTGSGKTTEIPQLAMFNELGSKFLVACTQPRRLAATSVAEFVAKQRDVELGEEVGFKVRFNNKTVPHKTRLQYMTDGMLLQEIQTDPVLSKYGCIIIDEAHERSISTDLLLPLLRVALGKRKDLKLIIMSATIDARKFCRFFKAAGGQPAPYIEVGGASYPVEILYLDTSANNSDYVQSTAWTVAHYHRTHPLKGDILAFLPGEDDLREVSKLLVQCCPDGLEVIPIHSLLSDEQQQNVFKTVEGKRKVVLATNIAETSLTIDGIACVIDCGKSKQTTFDPRMRAEKLLALPISRASAAQRAGRAGRTAPGKCYRLYTKSAFNQIMEASTIPEIKRSDLAEAVLKLMAMGYDSLRAVWDFEFVDQPDPEVLYAATQDLFAW</sequence>
<evidence type="ECO:0000313" key="9">
    <source>
        <dbReference type="Proteomes" id="UP000094444"/>
    </source>
</evidence>
<dbReference type="InterPro" id="IPR002464">
    <property type="entry name" value="DNA/RNA_helicase_DEAH_CS"/>
</dbReference>
<evidence type="ECO:0000256" key="2">
    <source>
        <dbReference type="ARBA" id="ARBA00022741"/>
    </source>
</evidence>
<dbReference type="GO" id="GO:0004386">
    <property type="term" value="F:helicase activity"/>
    <property type="evidence" value="ECO:0007669"/>
    <property type="project" value="UniProtKB-KW"/>
</dbReference>
<feature type="domain" description="Helicase ATP-binding" evidence="6">
    <location>
        <begin position="64"/>
        <end position="228"/>
    </location>
</feature>
<dbReference type="Pfam" id="PF00270">
    <property type="entry name" value="DEAD"/>
    <property type="match status" value="1"/>
</dbReference>
<evidence type="ECO:0000256" key="5">
    <source>
        <dbReference type="ARBA" id="ARBA00022840"/>
    </source>
</evidence>
<dbReference type="PANTHER" id="PTHR18934">
    <property type="entry name" value="ATP-DEPENDENT RNA HELICASE"/>
    <property type="match status" value="1"/>
</dbReference>
<dbReference type="InterPro" id="IPR027417">
    <property type="entry name" value="P-loop_NTPase"/>
</dbReference>